<accession>A0A5N4E1N7</accession>
<sequence length="155" mass="17240">MEAGKGAGMESGRPATGQLMHLRYRKKARTGRAEWVEGKWWEVNFRQAELSSAGGLSWVVWQRGDGTSLEKGRGQKLGPQAQFKGNVFSEDILLSPISSLLSKNRELQAEIWPAPRGQGLPLLQKESSDEGMDFERLRKLAGFLKGLRGSSQRVK</sequence>
<keyword evidence="2" id="KW-1185">Reference proteome</keyword>
<organism evidence="1 2">
    <name type="scientific">Camelus dromedarius</name>
    <name type="common">Dromedary</name>
    <name type="synonym">Arabian camel</name>
    <dbReference type="NCBI Taxonomy" id="9838"/>
    <lineage>
        <taxon>Eukaryota</taxon>
        <taxon>Metazoa</taxon>
        <taxon>Chordata</taxon>
        <taxon>Craniata</taxon>
        <taxon>Vertebrata</taxon>
        <taxon>Euteleostomi</taxon>
        <taxon>Mammalia</taxon>
        <taxon>Eutheria</taxon>
        <taxon>Laurasiatheria</taxon>
        <taxon>Artiodactyla</taxon>
        <taxon>Tylopoda</taxon>
        <taxon>Camelidae</taxon>
        <taxon>Camelus</taxon>
    </lineage>
</organism>
<name>A0A5N4E1N7_CAMDR</name>
<protein>
    <submittedName>
        <fullName evidence="1">Uncharacterized protein</fullName>
    </submittedName>
</protein>
<comment type="caution">
    <text evidence="1">The sequence shown here is derived from an EMBL/GenBank/DDBJ whole genome shotgun (WGS) entry which is preliminary data.</text>
</comment>
<reference evidence="1 2" key="1">
    <citation type="journal article" date="2019" name="Mol. Ecol. Resour.">
        <title>Improving Illumina assemblies with Hi-C and long reads: an example with the North African dromedary.</title>
        <authorList>
            <person name="Elbers J.P."/>
            <person name="Rogers M.F."/>
            <person name="Perelman P.L."/>
            <person name="Proskuryakova A.A."/>
            <person name="Serdyukova N.A."/>
            <person name="Johnson W.E."/>
            <person name="Horin P."/>
            <person name="Corander J."/>
            <person name="Murphy D."/>
            <person name="Burger P.A."/>
        </authorList>
    </citation>
    <scope>NUCLEOTIDE SEQUENCE [LARGE SCALE GENOMIC DNA]</scope>
    <source>
        <strain evidence="1">Drom800</strain>
        <tissue evidence="1">Blood</tissue>
    </source>
</reference>
<dbReference type="Proteomes" id="UP000299084">
    <property type="component" value="Unassembled WGS sequence"/>
</dbReference>
<evidence type="ECO:0000313" key="2">
    <source>
        <dbReference type="Proteomes" id="UP000299084"/>
    </source>
</evidence>
<dbReference type="AlphaFoldDB" id="A0A5N4E1N7"/>
<gene>
    <name evidence="1" type="ORF">Cadr_000006157</name>
</gene>
<proteinExistence type="predicted"/>
<evidence type="ECO:0000313" key="1">
    <source>
        <dbReference type="EMBL" id="KAB1277353.1"/>
    </source>
</evidence>
<dbReference type="EMBL" id="JWIN03000006">
    <property type="protein sequence ID" value="KAB1277353.1"/>
    <property type="molecule type" value="Genomic_DNA"/>
</dbReference>